<evidence type="ECO:0000313" key="1">
    <source>
        <dbReference type="EMBL" id="KAJ1528185.1"/>
    </source>
</evidence>
<evidence type="ECO:0000313" key="2">
    <source>
        <dbReference type="Proteomes" id="UP001075354"/>
    </source>
</evidence>
<comment type="caution">
    <text evidence="1">The sequence shown here is derived from an EMBL/GenBank/DDBJ whole genome shotgun (WGS) entry which is preliminary data.</text>
</comment>
<reference evidence="1" key="1">
    <citation type="submission" date="2022-12" db="EMBL/GenBank/DDBJ databases">
        <title>Chromosome-level genome assembly of the bean flower thrips Megalurothrips usitatus.</title>
        <authorList>
            <person name="Ma L."/>
            <person name="Liu Q."/>
            <person name="Li H."/>
            <person name="Cai W."/>
        </authorList>
    </citation>
    <scope>NUCLEOTIDE SEQUENCE</scope>
    <source>
        <strain evidence="1">Cailab_2022a</strain>
    </source>
</reference>
<gene>
    <name evidence="1" type="ORF">ONE63_008097</name>
</gene>
<accession>A0AAV7XQU3</accession>
<dbReference type="EMBL" id="JAPTSV010000005">
    <property type="protein sequence ID" value="KAJ1528185.1"/>
    <property type="molecule type" value="Genomic_DNA"/>
</dbReference>
<keyword evidence="2" id="KW-1185">Reference proteome</keyword>
<sequence length="80" mass="8576">MSLSSEAPVLTYPSSAGSYVDLTGMSSEELSEYLSWGVEPQKITPSAPPIEAVVYEGGDRQAMLNAVRNAKEAKGMYALF</sequence>
<dbReference type="AlphaFoldDB" id="A0AAV7XQU3"/>
<proteinExistence type="predicted"/>
<protein>
    <submittedName>
        <fullName evidence="1">Uncharacterized protein</fullName>
    </submittedName>
</protein>
<organism evidence="1 2">
    <name type="scientific">Megalurothrips usitatus</name>
    <name type="common">bean blossom thrips</name>
    <dbReference type="NCBI Taxonomy" id="439358"/>
    <lineage>
        <taxon>Eukaryota</taxon>
        <taxon>Metazoa</taxon>
        <taxon>Ecdysozoa</taxon>
        <taxon>Arthropoda</taxon>
        <taxon>Hexapoda</taxon>
        <taxon>Insecta</taxon>
        <taxon>Pterygota</taxon>
        <taxon>Neoptera</taxon>
        <taxon>Paraneoptera</taxon>
        <taxon>Thysanoptera</taxon>
        <taxon>Terebrantia</taxon>
        <taxon>Thripoidea</taxon>
        <taxon>Thripidae</taxon>
        <taxon>Megalurothrips</taxon>
    </lineage>
</organism>
<name>A0AAV7XQU3_9NEOP</name>
<dbReference type="Proteomes" id="UP001075354">
    <property type="component" value="Chromosome 5"/>
</dbReference>